<name>A0A7C5DVL3_9BACT</name>
<dbReference type="AlphaFoldDB" id="A0A7C5DVL3"/>
<proteinExistence type="inferred from homology"/>
<dbReference type="InterPro" id="IPR006442">
    <property type="entry name" value="Antitoxin_Phd/YefM"/>
</dbReference>
<protein>
    <recommendedName>
        <fullName evidence="2">Antitoxin</fullName>
    </recommendedName>
</protein>
<dbReference type="Gene3D" id="3.40.1620.10">
    <property type="entry name" value="YefM-like domain"/>
    <property type="match status" value="1"/>
</dbReference>
<dbReference type="Proteomes" id="UP000886129">
    <property type="component" value="Unassembled WGS sequence"/>
</dbReference>
<comment type="caution">
    <text evidence="3">The sequence shown here is derived from an EMBL/GenBank/DDBJ whole genome shotgun (WGS) entry which is preliminary data.</text>
</comment>
<gene>
    <name evidence="3" type="ORF">ENL26_04090</name>
</gene>
<dbReference type="InterPro" id="IPR036165">
    <property type="entry name" value="YefM-like_sf"/>
</dbReference>
<evidence type="ECO:0000256" key="2">
    <source>
        <dbReference type="RuleBase" id="RU362080"/>
    </source>
</evidence>
<evidence type="ECO:0000256" key="1">
    <source>
        <dbReference type="ARBA" id="ARBA00009981"/>
    </source>
</evidence>
<accession>A0A7C5DVL3</accession>
<sequence length="88" mass="9714">MTRLKNLIFKSLADAKAHFSEVVDTAAGGKHDVVITKNGVPRAALISYEKYTKMLNFLSTAYELYLMDAGEKALGTELEDILEDSSED</sequence>
<dbReference type="EMBL" id="DRTH01000246">
    <property type="protein sequence ID" value="HHF08925.1"/>
    <property type="molecule type" value="Genomic_DNA"/>
</dbReference>
<organism evidence="3">
    <name type="scientific">Kosmotoga arenicorallina</name>
    <dbReference type="NCBI Taxonomy" id="688066"/>
    <lineage>
        <taxon>Bacteria</taxon>
        <taxon>Thermotogati</taxon>
        <taxon>Thermotogota</taxon>
        <taxon>Thermotogae</taxon>
        <taxon>Kosmotogales</taxon>
        <taxon>Kosmotogaceae</taxon>
        <taxon>Kosmotoga</taxon>
    </lineage>
</organism>
<dbReference type="SUPFAM" id="SSF143120">
    <property type="entry name" value="YefM-like"/>
    <property type="match status" value="1"/>
</dbReference>
<evidence type="ECO:0000313" key="3">
    <source>
        <dbReference type="EMBL" id="HHF08925.1"/>
    </source>
</evidence>
<dbReference type="NCBIfam" id="TIGR01552">
    <property type="entry name" value="phd_fam"/>
    <property type="match status" value="1"/>
</dbReference>
<dbReference type="Pfam" id="PF02604">
    <property type="entry name" value="PhdYeFM_antitox"/>
    <property type="match status" value="1"/>
</dbReference>
<comment type="similarity">
    <text evidence="1 2">Belongs to the phD/YefM antitoxin family.</text>
</comment>
<comment type="function">
    <text evidence="2">Antitoxin component of a type II toxin-antitoxin (TA) system.</text>
</comment>
<reference evidence="3" key="1">
    <citation type="journal article" date="2020" name="mSystems">
        <title>Genome- and Community-Level Interaction Insights into Carbon Utilization and Element Cycling Functions of Hydrothermarchaeota in Hydrothermal Sediment.</title>
        <authorList>
            <person name="Zhou Z."/>
            <person name="Liu Y."/>
            <person name="Xu W."/>
            <person name="Pan J."/>
            <person name="Luo Z.H."/>
            <person name="Li M."/>
        </authorList>
    </citation>
    <scope>NUCLEOTIDE SEQUENCE [LARGE SCALE GENOMIC DNA]</scope>
    <source>
        <strain evidence="3">HyVt-80</strain>
    </source>
</reference>